<accession>A0A0N0NIK1</accession>
<gene>
    <name evidence="3" type="ORF">AB675_11097</name>
</gene>
<name>A0A0N0NIK1_9EURO</name>
<organism evidence="3 4">
    <name type="scientific">Cyphellophora attinorum</name>
    <dbReference type="NCBI Taxonomy" id="1664694"/>
    <lineage>
        <taxon>Eukaryota</taxon>
        <taxon>Fungi</taxon>
        <taxon>Dikarya</taxon>
        <taxon>Ascomycota</taxon>
        <taxon>Pezizomycotina</taxon>
        <taxon>Eurotiomycetes</taxon>
        <taxon>Chaetothyriomycetidae</taxon>
        <taxon>Chaetothyriales</taxon>
        <taxon>Cyphellophoraceae</taxon>
        <taxon>Cyphellophora</taxon>
    </lineage>
</organism>
<dbReference type="EMBL" id="LFJN01000036">
    <property type="protein sequence ID" value="KPI35838.1"/>
    <property type="molecule type" value="Genomic_DNA"/>
</dbReference>
<sequence>MSNVHSEKIDHAVSRLTDAGLGNNNQAALSTSSSSKGGSNTKWIIIGSVLGGVGLLLLLVSAFFCILRRRRKTKAYNIVHRGVDMPSGPGGPRMSGGLMPVSQISVPPIIHRSIALPRFTLLKKVIYNFPYNMTIHPFTKSTNSPHQLWMSNNAPSISHTPPTAHPDNQSDIEKLRRYSSAGLPSASRDSFASARSDVTIGPPTAARSRSRSPDDRGRDASRSRSGTGLISERSRSRSASRDFFNADAVGAGESDMMVRSKFKESEFGGAYEGVETGYGGDKRQQF</sequence>
<feature type="transmembrane region" description="Helical" evidence="2">
    <location>
        <begin position="43"/>
        <end position="67"/>
    </location>
</feature>
<dbReference type="RefSeq" id="XP_017995801.1">
    <property type="nucleotide sequence ID" value="XM_018139914.1"/>
</dbReference>
<comment type="caution">
    <text evidence="3">The sequence shown here is derived from an EMBL/GenBank/DDBJ whole genome shotgun (WGS) entry which is preliminary data.</text>
</comment>
<feature type="compositionally biased region" description="Basic and acidic residues" evidence="1">
    <location>
        <begin position="211"/>
        <end position="222"/>
    </location>
</feature>
<feature type="region of interest" description="Disordered" evidence="1">
    <location>
        <begin position="183"/>
        <end position="286"/>
    </location>
</feature>
<protein>
    <recommendedName>
        <fullName evidence="5">Mid2 domain-containing protein</fullName>
    </recommendedName>
</protein>
<dbReference type="AlphaFoldDB" id="A0A0N0NIK1"/>
<keyword evidence="4" id="KW-1185">Reference proteome</keyword>
<keyword evidence="2" id="KW-1133">Transmembrane helix</keyword>
<evidence type="ECO:0000256" key="2">
    <source>
        <dbReference type="SAM" id="Phobius"/>
    </source>
</evidence>
<reference evidence="3 4" key="1">
    <citation type="submission" date="2015-06" db="EMBL/GenBank/DDBJ databases">
        <title>Draft genome of the ant-associated black yeast Phialophora attae CBS 131958.</title>
        <authorList>
            <person name="Moreno L.F."/>
            <person name="Stielow B.J."/>
            <person name="de Hoog S."/>
            <person name="Vicente V.A."/>
            <person name="Weiss V.A."/>
            <person name="de Vries M."/>
            <person name="Cruz L.M."/>
            <person name="Souza E.M."/>
        </authorList>
    </citation>
    <scope>NUCLEOTIDE SEQUENCE [LARGE SCALE GENOMIC DNA]</scope>
    <source>
        <strain evidence="3 4">CBS 131958</strain>
    </source>
</reference>
<dbReference type="VEuPathDB" id="FungiDB:AB675_11097"/>
<feature type="compositionally biased region" description="Basic and acidic residues" evidence="1">
    <location>
        <begin position="256"/>
        <end position="266"/>
    </location>
</feature>
<keyword evidence="2" id="KW-0472">Membrane</keyword>
<evidence type="ECO:0008006" key="5">
    <source>
        <dbReference type="Google" id="ProtNLM"/>
    </source>
</evidence>
<evidence type="ECO:0000313" key="3">
    <source>
        <dbReference type="EMBL" id="KPI35838.1"/>
    </source>
</evidence>
<proteinExistence type="predicted"/>
<feature type="region of interest" description="Disordered" evidence="1">
    <location>
        <begin position="146"/>
        <end position="169"/>
    </location>
</feature>
<dbReference type="Proteomes" id="UP000038010">
    <property type="component" value="Unassembled WGS sequence"/>
</dbReference>
<evidence type="ECO:0000256" key="1">
    <source>
        <dbReference type="SAM" id="MobiDB-lite"/>
    </source>
</evidence>
<evidence type="ECO:0000313" key="4">
    <source>
        <dbReference type="Proteomes" id="UP000038010"/>
    </source>
</evidence>
<keyword evidence="2" id="KW-0812">Transmembrane</keyword>
<dbReference type="GeneID" id="28731794"/>
<feature type="compositionally biased region" description="Low complexity" evidence="1">
    <location>
        <begin position="185"/>
        <end position="207"/>
    </location>
</feature>